<dbReference type="RefSeq" id="WP_084113928.1">
    <property type="nucleotide sequence ID" value="NZ_FWXH01000002.1"/>
</dbReference>
<dbReference type="InterPro" id="IPR036812">
    <property type="entry name" value="NAD(P)_OxRdtase_dom_sf"/>
</dbReference>
<evidence type="ECO:0000313" key="6">
    <source>
        <dbReference type="Proteomes" id="UP000192468"/>
    </source>
</evidence>
<organism evidence="5 6">
    <name type="scientific">Clostridium acidisoli DSM 12555</name>
    <dbReference type="NCBI Taxonomy" id="1121291"/>
    <lineage>
        <taxon>Bacteria</taxon>
        <taxon>Bacillati</taxon>
        <taxon>Bacillota</taxon>
        <taxon>Clostridia</taxon>
        <taxon>Eubacteriales</taxon>
        <taxon>Clostridiaceae</taxon>
        <taxon>Clostridium</taxon>
    </lineage>
</organism>
<dbReference type="Pfam" id="PF00248">
    <property type="entry name" value="Aldo_ket_red"/>
    <property type="match status" value="1"/>
</dbReference>
<dbReference type="EMBL" id="FWXH01000002">
    <property type="protein sequence ID" value="SMC19178.1"/>
    <property type="molecule type" value="Genomic_DNA"/>
</dbReference>
<dbReference type="InterPro" id="IPR023210">
    <property type="entry name" value="NADP_OxRdtase_dom"/>
</dbReference>
<gene>
    <name evidence="5" type="ORF">SAMN02745134_00765</name>
</gene>
<comment type="similarity">
    <text evidence="3">Belongs to the aldo/keto reductase family. Aldo/keto reductase 2 subfamily.</text>
</comment>
<evidence type="ECO:0000313" key="5">
    <source>
        <dbReference type="EMBL" id="SMC19178.1"/>
    </source>
</evidence>
<dbReference type="STRING" id="1121291.SAMN02745134_00765"/>
<dbReference type="PANTHER" id="PTHR43364:SF1">
    <property type="entry name" value="OXIDOREDUCTASE YDHF"/>
    <property type="match status" value="1"/>
</dbReference>
<evidence type="ECO:0000256" key="1">
    <source>
        <dbReference type="ARBA" id="ARBA00022857"/>
    </source>
</evidence>
<accession>A0A1W1X626</accession>
<dbReference type="PANTHER" id="PTHR43364">
    <property type="entry name" value="NADH-SPECIFIC METHYLGLYOXAL REDUCTASE-RELATED"/>
    <property type="match status" value="1"/>
</dbReference>
<dbReference type="SUPFAM" id="SSF51430">
    <property type="entry name" value="NAD(P)-linked oxidoreductase"/>
    <property type="match status" value="1"/>
</dbReference>
<dbReference type="Gene3D" id="3.20.20.100">
    <property type="entry name" value="NADP-dependent oxidoreductase domain"/>
    <property type="match status" value="1"/>
</dbReference>
<dbReference type="PRINTS" id="PR00069">
    <property type="entry name" value="ALDKETRDTASE"/>
</dbReference>
<evidence type="ECO:0000259" key="4">
    <source>
        <dbReference type="Pfam" id="PF00248"/>
    </source>
</evidence>
<dbReference type="InterPro" id="IPR020471">
    <property type="entry name" value="AKR"/>
</dbReference>
<evidence type="ECO:0000256" key="2">
    <source>
        <dbReference type="ARBA" id="ARBA00023002"/>
    </source>
</evidence>
<name>A0A1W1X626_9CLOT</name>
<reference evidence="5 6" key="1">
    <citation type="submission" date="2017-04" db="EMBL/GenBank/DDBJ databases">
        <authorList>
            <person name="Afonso C.L."/>
            <person name="Miller P.J."/>
            <person name="Scott M.A."/>
            <person name="Spackman E."/>
            <person name="Goraichik I."/>
            <person name="Dimitrov K.M."/>
            <person name="Suarez D.L."/>
            <person name="Swayne D.E."/>
        </authorList>
    </citation>
    <scope>NUCLEOTIDE SEQUENCE [LARGE SCALE GENOMIC DNA]</scope>
    <source>
        <strain evidence="5 6">DSM 12555</strain>
    </source>
</reference>
<dbReference type="AlphaFoldDB" id="A0A1W1X626"/>
<dbReference type="GO" id="GO:0005829">
    <property type="term" value="C:cytosol"/>
    <property type="evidence" value="ECO:0007669"/>
    <property type="project" value="TreeGrafter"/>
</dbReference>
<dbReference type="FunFam" id="3.20.20.100:FF:000008">
    <property type="entry name" value="Aldo/keto reductase family oxidoreductase"/>
    <property type="match status" value="1"/>
</dbReference>
<evidence type="ECO:0000256" key="3">
    <source>
        <dbReference type="ARBA" id="ARBA00038157"/>
    </source>
</evidence>
<dbReference type="CDD" id="cd19092">
    <property type="entry name" value="AKR_BsYcsN_EcYdhF-like"/>
    <property type="match status" value="1"/>
</dbReference>
<sequence>MKKINIGNGEISASEISLGCMRMANLSNKEASFLINTALEEGINFFDHADIYGGGKSEEIFAKAIDMNASIREKLILQTKCGIREGYFDFSKEHILESVDGSLKRLQTDYVDVLLLHRPDTLMEPEEVAEAFDVLYSSGKVKSFGVSNQNPMQIELLKKYVNQKIAINQLQLSITNTGMIDSGINVNMKVDNGIDRDGSILEYCRLNDITIQAWSPFQFGFFEGVFLDNDKFPELNKKIDKIAEIKGVSNTAIAIAWILRHPAKIQPIVGTTNSNRLRDICKASDVTLTRQEWYEIYRSAGNKLP</sequence>
<protein>
    <submittedName>
        <fullName evidence="5">Predicted oxidoreductase</fullName>
    </submittedName>
</protein>
<dbReference type="InterPro" id="IPR050523">
    <property type="entry name" value="AKR_Detox_Biosynth"/>
</dbReference>
<feature type="domain" description="NADP-dependent oxidoreductase" evidence="4">
    <location>
        <begin position="15"/>
        <end position="296"/>
    </location>
</feature>
<keyword evidence="6" id="KW-1185">Reference proteome</keyword>
<dbReference type="OrthoDB" id="9773828at2"/>
<proteinExistence type="inferred from homology"/>
<dbReference type="Proteomes" id="UP000192468">
    <property type="component" value="Unassembled WGS sequence"/>
</dbReference>
<keyword evidence="1" id="KW-0521">NADP</keyword>
<keyword evidence="2" id="KW-0560">Oxidoreductase</keyword>
<dbReference type="GO" id="GO:0016491">
    <property type="term" value="F:oxidoreductase activity"/>
    <property type="evidence" value="ECO:0007669"/>
    <property type="project" value="UniProtKB-KW"/>
</dbReference>